<evidence type="ECO:0000256" key="2">
    <source>
        <dbReference type="ARBA" id="ARBA00022448"/>
    </source>
</evidence>
<feature type="transmembrane region" description="Helical" evidence="7">
    <location>
        <begin position="78"/>
        <end position="103"/>
    </location>
</feature>
<feature type="transmembrane region" description="Helical" evidence="7">
    <location>
        <begin position="12"/>
        <end position="35"/>
    </location>
</feature>
<organism evidence="9 10">
    <name type="scientific">Roseisolibacter agri</name>
    <dbReference type="NCBI Taxonomy" id="2014610"/>
    <lineage>
        <taxon>Bacteria</taxon>
        <taxon>Pseudomonadati</taxon>
        <taxon>Gemmatimonadota</taxon>
        <taxon>Gemmatimonadia</taxon>
        <taxon>Gemmatimonadales</taxon>
        <taxon>Gemmatimonadaceae</taxon>
        <taxon>Roseisolibacter</taxon>
    </lineage>
</organism>
<reference evidence="9" key="1">
    <citation type="submission" date="2022-08" db="EMBL/GenBank/DDBJ databases">
        <title>Draft genome sequencing of Roseisolibacter agri AW1220.</title>
        <authorList>
            <person name="Tobiishi Y."/>
            <person name="Tonouchi A."/>
        </authorList>
    </citation>
    <scope>NUCLEOTIDE SEQUENCE</scope>
    <source>
        <strain evidence="9">AW1220</strain>
    </source>
</reference>
<dbReference type="Pfam" id="PF00528">
    <property type="entry name" value="BPD_transp_1"/>
    <property type="match status" value="1"/>
</dbReference>
<protein>
    <submittedName>
        <fullName evidence="9">Peptide ABC transporter permease</fullName>
    </submittedName>
</protein>
<name>A0AA37V1E3_9BACT</name>
<dbReference type="AlphaFoldDB" id="A0AA37V1E3"/>
<evidence type="ECO:0000313" key="10">
    <source>
        <dbReference type="Proteomes" id="UP001161325"/>
    </source>
</evidence>
<dbReference type="PANTHER" id="PTHR43386">
    <property type="entry name" value="OLIGOPEPTIDE TRANSPORT SYSTEM PERMEASE PROTEIN APPC"/>
    <property type="match status" value="1"/>
</dbReference>
<evidence type="ECO:0000313" key="9">
    <source>
        <dbReference type="EMBL" id="GLC26050.1"/>
    </source>
</evidence>
<evidence type="ECO:0000256" key="1">
    <source>
        <dbReference type="ARBA" id="ARBA00004651"/>
    </source>
</evidence>
<keyword evidence="2 7" id="KW-0813">Transport</keyword>
<evidence type="ECO:0000256" key="6">
    <source>
        <dbReference type="ARBA" id="ARBA00023136"/>
    </source>
</evidence>
<keyword evidence="3" id="KW-1003">Cell membrane</keyword>
<dbReference type="PROSITE" id="PS50928">
    <property type="entry name" value="ABC_TM1"/>
    <property type="match status" value="1"/>
</dbReference>
<dbReference type="PANTHER" id="PTHR43386:SF1">
    <property type="entry name" value="D,D-DIPEPTIDE TRANSPORT SYSTEM PERMEASE PROTEIN DDPC-RELATED"/>
    <property type="match status" value="1"/>
</dbReference>
<evidence type="ECO:0000256" key="4">
    <source>
        <dbReference type="ARBA" id="ARBA00022692"/>
    </source>
</evidence>
<dbReference type="RefSeq" id="WP_284350520.1">
    <property type="nucleotide sequence ID" value="NZ_BRXS01000004.1"/>
</dbReference>
<keyword evidence="4 7" id="KW-0812">Transmembrane</keyword>
<dbReference type="InterPro" id="IPR050366">
    <property type="entry name" value="BP-dependent_transpt_permease"/>
</dbReference>
<dbReference type="Gene3D" id="1.10.3720.10">
    <property type="entry name" value="MetI-like"/>
    <property type="match status" value="1"/>
</dbReference>
<dbReference type="EMBL" id="BRXS01000004">
    <property type="protein sequence ID" value="GLC26050.1"/>
    <property type="molecule type" value="Genomic_DNA"/>
</dbReference>
<keyword evidence="6 7" id="KW-0472">Membrane</keyword>
<feature type="transmembrane region" description="Helical" evidence="7">
    <location>
        <begin position="115"/>
        <end position="136"/>
    </location>
</feature>
<dbReference type="CDD" id="cd06261">
    <property type="entry name" value="TM_PBP2"/>
    <property type="match status" value="1"/>
</dbReference>
<dbReference type="InterPro" id="IPR000515">
    <property type="entry name" value="MetI-like"/>
</dbReference>
<dbReference type="SUPFAM" id="SSF161098">
    <property type="entry name" value="MetI-like"/>
    <property type="match status" value="1"/>
</dbReference>
<dbReference type="Proteomes" id="UP001161325">
    <property type="component" value="Unassembled WGS sequence"/>
</dbReference>
<gene>
    <name evidence="9" type="ORF">rosag_25630</name>
</gene>
<feature type="transmembrane region" description="Helical" evidence="7">
    <location>
        <begin position="142"/>
        <end position="159"/>
    </location>
</feature>
<dbReference type="GO" id="GO:0055085">
    <property type="term" value="P:transmembrane transport"/>
    <property type="evidence" value="ECO:0007669"/>
    <property type="project" value="InterPro"/>
</dbReference>
<comment type="subcellular location">
    <subcellularLocation>
        <location evidence="1 7">Cell membrane</location>
        <topology evidence="1 7">Multi-pass membrane protein</topology>
    </subcellularLocation>
</comment>
<sequence>MTTTARTRAARSAIAVPLAALLVLVVIALLAPVLAPHDPSRQFDLVALQNQGPSTAHPLGTDAFSRDVLSRTLHAARVSLSVGGLAALVAVTLGAAWGGLAGSAGRRVDALMMRLVDVALGVPRLLLLLVIVALWGNLSPPMLAAVVGAVSWFGTSRLVRTQVRAMHGRDFALAATALGASRTRVLLRHVAPHAFGTLAIAGSMIFGDVIALEAGLSYLGLGVRPPRASWGSMIMDGAPVLLDAPWTAAVAIACVVATVLAASTLGDALRDRFDPRGDAGR</sequence>
<keyword evidence="5 7" id="KW-1133">Transmembrane helix</keyword>
<dbReference type="InterPro" id="IPR025966">
    <property type="entry name" value="OppC_N"/>
</dbReference>
<feature type="transmembrane region" description="Helical" evidence="7">
    <location>
        <begin position="190"/>
        <end position="212"/>
    </location>
</feature>
<comment type="caution">
    <text evidence="9">The sequence shown here is derived from an EMBL/GenBank/DDBJ whole genome shotgun (WGS) entry which is preliminary data.</text>
</comment>
<accession>A0AA37V1E3</accession>
<comment type="similarity">
    <text evidence="7">Belongs to the binding-protein-dependent transport system permease family.</text>
</comment>
<evidence type="ECO:0000256" key="3">
    <source>
        <dbReference type="ARBA" id="ARBA00022475"/>
    </source>
</evidence>
<evidence type="ECO:0000256" key="7">
    <source>
        <dbReference type="RuleBase" id="RU363032"/>
    </source>
</evidence>
<dbReference type="GO" id="GO:0005886">
    <property type="term" value="C:plasma membrane"/>
    <property type="evidence" value="ECO:0007669"/>
    <property type="project" value="UniProtKB-SubCell"/>
</dbReference>
<keyword evidence="10" id="KW-1185">Reference proteome</keyword>
<evidence type="ECO:0000259" key="8">
    <source>
        <dbReference type="PROSITE" id="PS50928"/>
    </source>
</evidence>
<evidence type="ECO:0000256" key="5">
    <source>
        <dbReference type="ARBA" id="ARBA00022989"/>
    </source>
</evidence>
<feature type="domain" description="ABC transmembrane type-1" evidence="8">
    <location>
        <begin position="76"/>
        <end position="267"/>
    </location>
</feature>
<dbReference type="InterPro" id="IPR035906">
    <property type="entry name" value="MetI-like_sf"/>
</dbReference>
<feature type="transmembrane region" description="Helical" evidence="7">
    <location>
        <begin position="246"/>
        <end position="266"/>
    </location>
</feature>
<dbReference type="Pfam" id="PF12911">
    <property type="entry name" value="OppC_N"/>
    <property type="match status" value="1"/>
</dbReference>
<proteinExistence type="inferred from homology"/>